<reference evidence="3" key="1">
    <citation type="submission" date="2025-08" db="UniProtKB">
        <authorList>
            <consortium name="RefSeq"/>
        </authorList>
    </citation>
    <scope>IDENTIFICATION</scope>
    <source>
        <tissue evidence="3">Young leaves</tissue>
    </source>
</reference>
<dbReference type="PANTHER" id="PTHR34656">
    <property type="entry name" value="PYRROLINE-5-CARBOXYLATE REDUCTASE"/>
    <property type="match status" value="1"/>
</dbReference>
<dbReference type="Proteomes" id="UP000504608">
    <property type="component" value="Unplaced"/>
</dbReference>
<keyword evidence="1" id="KW-1133">Transmembrane helix</keyword>
<gene>
    <name evidence="3" type="primary">LOC111469624</name>
</gene>
<feature type="transmembrane region" description="Helical" evidence="1">
    <location>
        <begin position="80"/>
        <end position="110"/>
    </location>
</feature>
<dbReference type="KEGG" id="cmax:111469624"/>
<organism evidence="2 3">
    <name type="scientific">Cucurbita maxima</name>
    <name type="common">Pumpkin</name>
    <name type="synonym">Winter squash</name>
    <dbReference type="NCBI Taxonomy" id="3661"/>
    <lineage>
        <taxon>Eukaryota</taxon>
        <taxon>Viridiplantae</taxon>
        <taxon>Streptophyta</taxon>
        <taxon>Embryophyta</taxon>
        <taxon>Tracheophyta</taxon>
        <taxon>Spermatophyta</taxon>
        <taxon>Magnoliopsida</taxon>
        <taxon>eudicotyledons</taxon>
        <taxon>Gunneridae</taxon>
        <taxon>Pentapetalae</taxon>
        <taxon>rosids</taxon>
        <taxon>fabids</taxon>
        <taxon>Cucurbitales</taxon>
        <taxon>Cucurbitaceae</taxon>
        <taxon>Cucurbiteae</taxon>
        <taxon>Cucurbita</taxon>
    </lineage>
</organism>
<evidence type="ECO:0000313" key="3">
    <source>
        <dbReference type="RefSeq" id="XP_022970724.1"/>
    </source>
</evidence>
<dbReference type="AlphaFoldDB" id="A0A6J1I6G7"/>
<dbReference type="RefSeq" id="XP_022970724.1">
    <property type="nucleotide sequence ID" value="XM_023114956.1"/>
</dbReference>
<keyword evidence="1" id="KW-0812">Transmembrane</keyword>
<evidence type="ECO:0000313" key="2">
    <source>
        <dbReference type="Proteomes" id="UP000504608"/>
    </source>
</evidence>
<protein>
    <submittedName>
        <fullName evidence="3">Uncharacterized protein LOC111469624</fullName>
    </submittedName>
</protein>
<proteinExistence type="predicted"/>
<accession>A0A6J1I6G7</accession>
<name>A0A6J1I6G7_CUCMA</name>
<sequence length="174" mass="18718">MLCNIAAPINDTIIAFFRGILINLFNTFRTPLPIFLKTHQTQMEGARKAPFFRPQLWAAALGCGVVAFCLVQLGHYCSLVVVGGLLVCLAMAAAAAVVTWITVVVLLVLIGRSRRRVVAEGRKISKEIMVGLVVKVLLKEGKVLGGLCGAALGCLAVAWGPSLPVAHYYAAWDW</sequence>
<evidence type="ECO:0000256" key="1">
    <source>
        <dbReference type="SAM" id="Phobius"/>
    </source>
</evidence>
<feature type="transmembrane region" description="Helical" evidence="1">
    <location>
        <begin position="56"/>
        <end position="74"/>
    </location>
</feature>
<dbReference type="PANTHER" id="PTHR34656:SF1">
    <property type="entry name" value="PYRROLINE-5-CARBOXYLATE REDUCTASE"/>
    <property type="match status" value="1"/>
</dbReference>
<keyword evidence="1" id="KW-0472">Membrane</keyword>
<dbReference type="GeneID" id="111469624"/>
<keyword evidence="2" id="KW-1185">Reference proteome</keyword>